<protein>
    <submittedName>
        <fullName evidence="2">Uncharacterized protein</fullName>
    </submittedName>
</protein>
<accession>A0A1B8PLA0</accession>
<feature type="transmembrane region" description="Helical" evidence="1">
    <location>
        <begin position="20"/>
        <end position="41"/>
    </location>
</feature>
<keyword evidence="1" id="KW-0812">Transmembrane</keyword>
<keyword evidence="1" id="KW-1133">Transmembrane helix</keyword>
<proteinExistence type="predicted"/>
<reference evidence="2 3" key="1">
    <citation type="submission" date="2016-06" db="EMBL/GenBank/DDBJ databases">
        <title>Draft genome of Moraxella nonliquefaciens CCUG 60284.</title>
        <authorList>
            <person name="Salva-Serra F."/>
            <person name="Engstrom-Jakobsson H."/>
            <person name="Thorell K."/>
            <person name="Gonzales-Siles L."/>
            <person name="Karlsson R."/>
            <person name="Boulund F."/>
            <person name="Engstrand L."/>
            <person name="Kristiansson E."/>
            <person name="Moore E."/>
        </authorList>
    </citation>
    <scope>NUCLEOTIDE SEQUENCE [LARGE SCALE GENOMIC DNA]</scope>
    <source>
        <strain evidence="2 3">CCUG 60284</strain>
    </source>
</reference>
<gene>
    <name evidence="2" type="ORF">A9Z60_06580</name>
</gene>
<evidence type="ECO:0000313" key="3">
    <source>
        <dbReference type="Proteomes" id="UP000092671"/>
    </source>
</evidence>
<dbReference type="Proteomes" id="UP000092671">
    <property type="component" value="Unassembled WGS sequence"/>
</dbReference>
<evidence type="ECO:0000313" key="2">
    <source>
        <dbReference type="EMBL" id="OBX51922.1"/>
    </source>
</evidence>
<keyword evidence="1" id="KW-0472">Membrane</keyword>
<name>A0A1B8PLA0_MORNO</name>
<organism evidence="2 3">
    <name type="scientific">Moraxella nonliquefaciens</name>
    <dbReference type="NCBI Taxonomy" id="478"/>
    <lineage>
        <taxon>Bacteria</taxon>
        <taxon>Pseudomonadati</taxon>
        <taxon>Pseudomonadota</taxon>
        <taxon>Gammaproteobacteria</taxon>
        <taxon>Moraxellales</taxon>
        <taxon>Moraxellaceae</taxon>
        <taxon>Moraxella</taxon>
    </lineage>
</organism>
<evidence type="ECO:0000256" key="1">
    <source>
        <dbReference type="SAM" id="Phobius"/>
    </source>
</evidence>
<comment type="caution">
    <text evidence="2">The sequence shown here is derived from an EMBL/GenBank/DDBJ whole genome shotgun (WGS) entry which is preliminary data.</text>
</comment>
<dbReference type="EMBL" id="LZDN01000003">
    <property type="protein sequence ID" value="OBX51922.1"/>
    <property type="molecule type" value="Genomic_DNA"/>
</dbReference>
<dbReference type="AlphaFoldDB" id="A0A1B8PLA0"/>
<sequence length="69" mass="8216">MVISWFFNLKQKFTDTQHLHTLLACVFFKISLTSIIVKLIIMMSWSKHKPKYNRLSYKKPPKPFAKSTK</sequence>